<dbReference type="GO" id="GO:0010038">
    <property type="term" value="P:response to metal ion"/>
    <property type="evidence" value="ECO:0007669"/>
    <property type="project" value="InterPro"/>
</dbReference>
<protein>
    <recommendedName>
        <fullName evidence="4">Cation tolerance protein CutA</fullName>
    </recommendedName>
</protein>
<reference evidence="2 3" key="1">
    <citation type="journal article" date="2016" name="Nat. Commun.">
        <title>Thousands of microbial genomes shed light on interconnected biogeochemical processes in an aquifer system.</title>
        <authorList>
            <person name="Anantharaman K."/>
            <person name="Brown C.T."/>
            <person name="Hug L.A."/>
            <person name="Sharon I."/>
            <person name="Castelle C.J."/>
            <person name="Probst A.J."/>
            <person name="Thomas B.C."/>
            <person name="Singh A."/>
            <person name="Wilkins M.J."/>
            <person name="Karaoz U."/>
            <person name="Brodie E.L."/>
            <person name="Williams K.H."/>
            <person name="Hubbard S.S."/>
            <person name="Banfield J.F."/>
        </authorList>
    </citation>
    <scope>NUCLEOTIDE SEQUENCE [LARGE SCALE GENOMIC DNA]</scope>
</reference>
<dbReference type="InterPro" id="IPR015867">
    <property type="entry name" value="N-reg_PII/ATP_PRibTrfase_C"/>
</dbReference>
<dbReference type="SUPFAM" id="SSF54913">
    <property type="entry name" value="GlnB-like"/>
    <property type="match status" value="1"/>
</dbReference>
<dbReference type="PANTHER" id="PTHR23419">
    <property type="entry name" value="DIVALENT CATION TOLERANCE CUTA-RELATED"/>
    <property type="match status" value="1"/>
</dbReference>
<dbReference type="InterPro" id="IPR004323">
    <property type="entry name" value="Ion_tolerance_CutA"/>
</dbReference>
<name>A0A1F6AW35_9BACT</name>
<dbReference type="InterPro" id="IPR011322">
    <property type="entry name" value="N-reg_PII-like_a/b"/>
</dbReference>
<dbReference type="Gene3D" id="3.30.70.120">
    <property type="match status" value="1"/>
</dbReference>
<sequence>MLIVYVTCENIGEAKKIGRHLLEKRLCACVNILGNANPMFLWPPKSGNIDESQEVVLLVKTLEKKYSEVEKEIIKMHSYDTPCIIALPVLHVAQKYYEWLKGEIEFTRKGGGKQ</sequence>
<comment type="caution">
    <text evidence="2">The sequence shown here is derived from an EMBL/GenBank/DDBJ whole genome shotgun (WGS) entry which is preliminary data.</text>
</comment>
<evidence type="ECO:0000313" key="3">
    <source>
        <dbReference type="Proteomes" id="UP000178305"/>
    </source>
</evidence>
<gene>
    <name evidence="2" type="ORF">A3A64_01055</name>
</gene>
<evidence type="ECO:0008006" key="4">
    <source>
        <dbReference type="Google" id="ProtNLM"/>
    </source>
</evidence>
<comment type="similarity">
    <text evidence="1">Belongs to the CutA family.</text>
</comment>
<dbReference type="Proteomes" id="UP000178305">
    <property type="component" value="Unassembled WGS sequence"/>
</dbReference>
<proteinExistence type="inferred from homology"/>
<dbReference type="Pfam" id="PF03091">
    <property type="entry name" value="CutA1"/>
    <property type="match status" value="1"/>
</dbReference>
<dbReference type="AlphaFoldDB" id="A0A1F6AW35"/>
<evidence type="ECO:0000256" key="1">
    <source>
        <dbReference type="ARBA" id="ARBA00010169"/>
    </source>
</evidence>
<evidence type="ECO:0000313" key="2">
    <source>
        <dbReference type="EMBL" id="OGG28527.1"/>
    </source>
</evidence>
<dbReference type="PANTHER" id="PTHR23419:SF8">
    <property type="entry name" value="FI09726P"/>
    <property type="match status" value="1"/>
</dbReference>
<accession>A0A1F6AW35</accession>
<organism evidence="2 3">
    <name type="scientific">Candidatus Gottesmanbacteria bacterium RIFCSPLOWO2_01_FULL_48_11</name>
    <dbReference type="NCBI Taxonomy" id="1798395"/>
    <lineage>
        <taxon>Bacteria</taxon>
        <taxon>Candidatus Gottesmaniibacteriota</taxon>
    </lineage>
</organism>
<dbReference type="GO" id="GO:0005507">
    <property type="term" value="F:copper ion binding"/>
    <property type="evidence" value="ECO:0007669"/>
    <property type="project" value="TreeGrafter"/>
</dbReference>
<dbReference type="EMBL" id="MFJY01000001">
    <property type="protein sequence ID" value="OGG28527.1"/>
    <property type="molecule type" value="Genomic_DNA"/>
</dbReference>